<dbReference type="STRING" id="1121409.SAMN02745124_02819"/>
<accession>A0A1M5X6G4</accession>
<reference evidence="8 9" key="1">
    <citation type="submission" date="2016-11" db="EMBL/GenBank/DDBJ databases">
        <authorList>
            <person name="Jaros S."/>
            <person name="Januszkiewicz K."/>
            <person name="Wedrychowicz H."/>
        </authorList>
    </citation>
    <scope>NUCLEOTIDE SEQUENCE [LARGE SCALE GENOMIC DNA]</scope>
    <source>
        <strain evidence="8 9">DSM 9705</strain>
    </source>
</reference>
<keyword evidence="6" id="KW-0131">Cell cycle</keyword>
<evidence type="ECO:0000256" key="4">
    <source>
        <dbReference type="ARBA" id="ARBA00022989"/>
    </source>
</evidence>
<dbReference type="InterPro" id="IPR023081">
    <property type="entry name" value="Cell_div_FtsB"/>
</dbReference>
<feature type="coiled-coil region" evidence="7">
    <location>
        <begin position="45"/>
        <end position="79"/>
    </location>
</feature>
<keyword evidence="7" id="KW-0175">Coiled coil</keyword>
<dbReference type="Proteomes" id="UP000184139">
    <property type="component" value="Unassembled WGS sequence"/>
</dbReference>
<keyword evidence="5" id="KW-0472">Membrane</keyword>
<dbReference type="PANTHER" id="PTHR37485:SF1">
    <property type="entry name" value="CELL DIVISION PROTEIN FTSB"/>
    <property type="match status" value="1"/>
</dbReference>
<organism evidence="8 9">
    <name type="scientific">Desulfofustis glycolicus DSM 9705</name>
    <dbReference type="NCBI Taxonomy" id="1121409"/>
    <lineage>
        <taxon>Bacteria</taxon>
        <taxon>Pseudomonadati</taxon>
        <taxon>Thermodesulfobacteriota</taxon>
        <taxon>Desulfobulbia</taxon>
        <taxon>Desulfobulbales</taxon>
        <taxon>Desulfocapsaceae</taxon>
        <taxon>Desulfofustis</taxon>
    </lineage>
</organism>
<dbReference type="GO" id="GO:0043093">
    <property type="term" value="P:FtsZ-dependent cytokinesis"/>
    <property type="evidence" value="ECO:0007669"/>
    <property type="project" value="TreeGrafter"/>
</dbReference>
<dbReference type="PANTHER" id="PTHR37485">
    <property type="entry name" value="CELL DIVISION PROTEIN FTSB"/>
    <property type="match status" value="1"/>
</dbReference>
<dbReference type="OrthoDB" id="5432623at2"/>
<dbReference type="InterPro" id="IPR007060">
    <property type="entry name" value="FtsL/DivIC"/>
</dbReference>
<evidence type="ECO:0000256" key="2">
    <source>
        <dbReference type="ARBA" id="ARBA00022618"/>
    </source>
</evidence>
<evidence type="ECO:0000256" key="3">
    <source>
        <dbReference type="ARBA" id="ARBA00022692"/>
    </source>
</evidence>
<dbReference type="RefSeq" id="WP_084540677.1">
    <property type="nucleotide sequence ID" value="NZ_FQXS01000017.1"/>
</dbReference>
<dbReference type="EMBL" id="FQXS01000017">
    <property type="protein sequence ID" value="SHH95405.1"/>
    <property type="molecule type" value="Genomic_DNA"/>
</dbReference>
<evidence type="ECO:0000256" key="1">
    <source>
        <dbReference type="ARBA" id="ARBA00022475"/>
    </source>
</evidence>
<keyword evidence="1" id="KW-1003">Cell membrane</keyword>
<dbReference type="Pfam" id="PF04977">
    <property type="entry name" value="DivIC"/>
    <property type="match status" value="1"/>
</dbReference>
<sequence>MQTRKKPKKKLTPLQQNRLLKISLLIVCGTLLWLLFAPGTGVFGLLKLRQETVRLERQTEELIKSNEALRTEIDRLKNDPDYLERIAREKYGLLKKNEQMFDFSRSGSDDSSN</sequence>
<evidence type="ECO:0000256" key="6">
    <source>
        <dbReference type="ARBA" id="ARBA00023306"/>
    </source>
</evidence>
<keyword evidence="2 8" id="KW-0132">Cell division</keyword>
<name>A0A1M5X6G4_9BACT</name>
<protein>
    <submittedName>
        <fullName evidence="8">Cell division protein FtsB</fullName>
    </submittedName>
</protein>
<keyword evidence="4" id="KW-1133">Transmembrane helix</keyword>
<gene>
    <name evidence="8" type="ORF">SAMN02745124_02819</name>
</gene>
<evidence type="ECO:0000313" key="9">
    <source>
        <dbReference type="Proteomes" id="UP000184139"/>
    </source>
</evidence>
<dbReference type="GO" id="GO:0030428">
    <property type="term" value="C:cell septum"/>
    <property type="evidence" value="ECO:0007669"/>
    <property type="project" value="TreeGrafter"/>
</dbReference>
<dbReference type="AlphaFoldDB" id="A0A1M5X6G4"/>
<keyword evidence="3" id="KW-0812">Transmembrane</keyword>
<keyword evidence="9" id="KW-1185">Reference proteome</keyword>
<evidence type="ECO:0000313" key="8">
    <source>
        <dbReference type="EMBL" id="SHH95405.1"/>
    </source>
</evidence>
<proteinExistence type="predicted"/>
<evidence type="ECO:0000256" key="7">
    <source>
        <dbReference type="SAM" id="Coils"/>
    </source>
</evidence>
<evidence type="ECO:0000256" key="5">
    <source>
        <dbReference type="ARBA" id="ARBA00023136"/>
    </source>
</evidence>